<reference evidence="2 3" key="1">
    <citation type="submission" date="2016-10" db="EMBL/GenBank/DDBJ databases">
        <authorList>
            <person name="de Groot N.N."/>
        </authorList>
    </citation>
    <scope>NUCLEOTIDE SEQUENCE [LARGE SCALE GENOMIC DNA]</scope>
    <source>
        <strain evidence="2 3">DSM 7343</strain>
    </source>
</reference>
<dbReference type="EMBL" id="FNQN01000007">
    <property type="protein sequence ID" value="SEA55604.1"/>
    <property type="molecule type" value="Genomic_DNA"/>
</dbReference>
<name>A0A1H4C5F6_9BACT</name>
<keyword evidence="1" id="KW-0732">Signal</keyword>
<feature type="signal peptide" evidence="1">
    <location>
        <begin position="1"/>
        <end position="26"/>
    </location>
</feature>
<evidence type="ECO:0000313" key="2">
    <source>
        <dbReference type="EMBL" id="SEA55604.1"/>
    </source>
</evidence>
<accession>A0A1H4C5F6</accession>
<gene>
    <name evidence="2" type="ORF">SAMN05660420_02441</name>
</gene>
<dbReference type="PROSITE" id="PS51257">
    <property type="entry name" value="PROKAR_LIPOPROTEIN"/>
    <property type="match status" value="1"/>
</dbReference>
<dbReference type="STRING" id="37625.SAMN05660420_02441"/>
<dbReference type="AlphaFoldDB" id="A0A1H4C5F6"/>
<sequence length="655" mass="72158">MHNVAKKLRSLLIFSIFVLLSCTSCGSSSSSSQSVRIIATASDQVEGATVTLYDSSGALLYQEINATDSSGSCSISIDDLPQAFVITVTDGTVDGVAFTDTLKLIVDDHDASPHSFYAINAATTLSAKLQEYQDFSFANAVDAVQSCFHLPEELSLETDLYFYSHLYDKADFYADAEDAGGLDLYIEQLAEEIYVASQSGSLATSCPTPLMAVSGEEGLAKFMASELAKSAGKQIGTQVAGWALKNILGMDDNEGVDEEISAGFTTLSNQLEQVNSALISLQTQIQDLHTELAALMTAVQVSEYDTIIDFMNEHIVHLKAANAMLYHLTQRDDLSSPQAKKDAQELYSTLTDLSLYEDLIEIQDYMATPNGAQNQLDALIDLYGKTFACDYDKLEKALAYFFHYETIALNLLLEKAHADDDTTLASQHLAFYLGTDEVSQNGMDTQTAMVRPYVEQIMLCSAYESEWLQTGGITPSPTVLRMQNMFSSLQNKSGLQFEVWIRKRALHYNPGGDAIFFQNAATNQSYLETEECWGMGSTICGTSLSAADYTLEPLAPTGQIILCNPTVAGYFESTQHILTTSTPDLTPGTYKILDTHNLYKGAEDIPEPIGYCQSGTTFYYYVYYSDRFLDYEFTIPEGDVITNLMITPYQQRYDK</sequence>
<proteinExistence type="predicted"/>
<dbReference type="Proteomes" id="UP000199409">
    <property type="component" value="Unassembled WGS sequence"/>
</dbReference>
<organism evidence="2 3">
    <name type="scientific">Desulfuromusa kysingii</name>
    <dbReference type="NCBI Taxonomy" id="37625"/>
    <lineage>
        <taxon>Bacteria</taxon>
        <taxon>Pseudomonadati</taxon>
        <taxon>Thermodesulfobacteriota</taxon>
        <taxon>Desulfuromonadia</taxon>
        <taxon>Desulfuromonadales</taxon>
        <taxon>Geopsychrobacteraceae</taxon>
        <taxon>Desulfuromusa</taxon>
    </lineage>
</organism>
<protein>
    <submittedName>
        <fullName evidence="2">Uncharacterized protein</fullName>
    </submittedName>
</protein>
<feature type="chain" id="PRO_5011793975" evidence="1">
    <location>
        <begin position="27"/>
        <end position="655"/>
    </location>
</feature>
<evidence type="ECO:0000313" key="3">
    <source>
        <dbReference type="Proteomes" id="UP000199409"/>
    </source>
</evidence>
<keyword evidence="3" id="KW-1185">Reference proteome</keyword>
<dbReference type="RefSeq" id="WP_092348877.1">
    <property type="nucleotide sequence ID" value="NZ_FNQN01000007.1"/>
</dbReference>
<evidence type="ECO:0000256" key="1">
    <source>
        <dbReference type="SAM" id="SignalP"/>
    </source>
</evidence>